<proteinExistence type="predicted"/>
<comment type="caution">
    <text evidence="1">The sequence shown here is derived from an EMBL/GenBank/DDBJ whole genome shotgun (WGS) entry which is preliminary data.</text>
</comment>
<dbReference type="AlphaFoldDB" id="X1L4F4"/>
<sequence length="210" mass="23111">MAKLKAPLMSLGAAGQLGKTLVFFPWKGINAVREYVIPANPDTQAQKDQRDFIRKGVAKVHTAQAHEDYPIIVQDQVAYSALAAAKGRIITWFNQAIKLWIDVKVKNKIPIIYSFGGMVDKSALDACPLIAINEETANKLKAGKFYLGSSKTNLIKSKDASVVEGSRVYLEPGEGFDDLTVGDKYFWQFRPDPEGDCALADSGIYYFVAS</sequence>
<accession>X1L4F4</accession>
<name>X1L4F4_9ZZZZ</name>
<evidence type="ECO:0000313" key="1">
    <source>
        <dbReference type="EMBL" id="GAI00771.1"/>
    </source>
</evidence>
<organism evidence="1">
    <name type="scientific">marine sediment metagenome</name>
    <dbReference type="NCBI Taxonomy" id="412755"/>
    <lineage>
        <taxon>unclassified sequences</taxon>
        <taxon>metagenomes</taxon>
        <taxon>ecological metagenomes</taxon>
    </lineage>
</organism>
<reference evidence="1" key="1">
    <citation type="journal article" date="2014" name="Front. Microbiol.">
        <title>High frequency of phylogenetically diverse reductive dehalogenase-homologous genes in deep subseafloor sedimentary metagenomes.</title>
        <authorList>
            <person name="Kawai M."/>
            <person name="Futagami T."/>
            <person name="Toyoda A."/>
            <person name="Takaki Y."/>
            <person name="Nishi S."/>
            <person name="Hori S."/>
            <person name="Arai W."/>
            <person name="Tsubouchi T."/>
            <person name="Morono Y."/>
            <person name="Uchiyama I."/>
            <person name="Ito T."/>
            <person name="Fujiyama A."/>
            <person name="Inagaki F."/>
            <person name="Takami H."/>
        </authorList>
    </citation>
    <scope>NUCLEOTIDE SEQUENCE</scope>
    <source>
        <strain evidence="1">Expedition CK06-06</strain>
    </source>
</reference>
<gene>
    <name evidence="1" type="ORF">S06H3_02237</name>
</gene>
<protein>
    <submittedName>
        <fullName evidence="1">Uncharacterized protein</fullName>
    </submittedName>
</protein>
<dbReference type="EMBL" id="BARV01000634">
    <property type="protein sequence ID" value="GAI00771.1"/>
    <property type="molecule type" value="Genomic_DNA"/>
</dbReference>